<organism evidence="1 2">
    <name type="scientific">Croceicoccus naphthovorans</name>
    <dbReference type="NCBI Taxonomy" id="1348774"/>
    <lineage>
        <taxon>Bacteria</taxon>
        <taxon>Pseudomonadati</taxon>
        <taxon>Pseudomonadota</taxon>
        <taxon>Alphaproteobacteria</taxon>
        <taxon>Sphingomonadales</taxon>
        <taxon>Erythrobacteraceae</taxon>
        <taxon>Croceicoccus</taxon>
    </lineage>
</organism>
<dbReference type="KEGG" id="cna:AB433_08390"/>
<dbReference type="OrthoDB" id="7418984at2"/>
<sequence>MVLQASTRKAKTFLKRFRKDTSANALILMAFGAPMIVGGGGFAIDFTQMYLWQRELQYAADQAALAGAWELAEDPNSLEFQARGLREFQANEAVTKGISTNPNIFMSDYAGETNNAVTVEVSATRMLPFTSYFTGRASTVSVRSQAAFSGGLVWTECLKAVDPEAAGAITFNGNALFTAGCGIAALSTSARICANQDDGSTGYIDGECITYWYGEDAIEANGTPTIQAGTIVAAGTIDDEIEELSDDEIVENFDGLYDQFADLVPPIEAVGDTPGSYTCKTTGKGKKNDNGNAPQIGVATPGVYPGGITVRCDTVFEAGIYVIDGGELSIGGNYSTLANGVLFILTNEAGLKINGTSQNGESNDINLQGITKDTLMGQPYNLSEEYAGRLEGMLIYEDPESEGNNPTGEGNGNMMNGTSDTWVSGTIYMPKSTLSLGGTAQVANICLTIIANKIKLSGTTDLTSFCPNDGPTHGEFVFQGSVKLVA</sequence>
<keyword evidence="2" id="KW-1185">Reference proteome</keyword>
<dbReference type="Proteomes" id="UP000035287">
    <property type="component" value="Chromosome"/>
</dbReference>
<dbReference type="Pfam" id="PF13400">
    <property type="entry name" value="Tad"/>
    <property type="match status" value="1"/>
</dbReference>
<dbReference type="EMBL" id="CP011770">
    <property type="protein sequence ID" value="AKM09991.1"/>
    <property type="molecule type" value="Genomic_DNA"/>
</dbReference>
<name>A0A0G3XH73_9SPHN</name>
<dbReference type="STRING" id="1348774.AB433_08390"/>
<gene>
    <name evidence="1" type="ORF">AB433_08390</name>
</gene>
<dbReference type="AlphaFoldDB" id="A0A0G3XH73"/>
<protein>
    <submittedName>
        <fullName evidence="1">Uncharacterized protein</fullName>
    </submittedName>
</protein>
<dbReference type="RefSeq" id="WP_047820671.1">
    <property type="nucleotide sequence ID" value="NZ_CP011770.1"/>
</dbReference>
<dbReference type="InterPro" id="IPR028087">
    <property type="entry name" value="Tad_N"/>
</dbReference>
<reference evidence="1 2" key="1">
    <citation type="submission" date="2015-06" db="EMBL/GenBank/DDBJ databases">
        <authorList>
            <person name="Zeng Y."/>
            <person name="Huang Y."/>
        </authorList>
    </citation>
    <scope>NUCLEOTIDE SEQUENCE [LARGE SCALE GENOMIC DNA]</scope>
    <source>
        <strain evidence="1 2">PQ-2</strain>
    </source>
</reference>
<proteinExistence type="predicted"/>
<evidence type="ECO:0000313" key="1">
    <source>
        <dbReference type="EMBL" id="AKM09991.1"/>
    </source>
</evidence>
<accession>A0A0G3XH73</accession>
<evidence type="ECO:0000313" key="2">
    <source>
        <dbReference type="Proteomes" id="UP000035287"/>
    </source>
</evidence>
<dbReference type="PATRIC" id="fig|1348774.3.peg.1760"/>